<dbReference type="AlphaFoldDB" id="A0A448XEX6"/>
<sequence>MCVCADTSLYQFRCLANATGRKCVHFVDRINFAPNLDARVSFTRSGRNCPLNGIWTQRVDCLLLCVWVLCNILSHRLAAASPNSQQRTPMRSGSGRSSASISSRLHVADPGLTPGTTGRGPGCAVRGQEGPVDWSLVMTGTD</sequence>
<dbReference type="EMBL" id="CAAALY010248740">
    <property type="protein sequence ID" value="VEL34949.1"/>
    <property type="molecule type" value="Genomic_DNA"/>
</dbReference>
<keyword evidence="3" id="KW-1185">Reference proteome</keyword>
<reference evidence="2" key="1">
    <citation type="submission" date="2018-11" db="EMBL/GenBank/DDBJ databases">
        <authorList>
            <consortium name="Pathogen Informatics"/>
        </authorList>
    </citation>
    <scope>NUCLEOTIDE SEQUENCE</scope>
</reference>
<proteinExistence type="predicted"/>
<evidence type="ECO:0000256" key="1">
    <source>
        <dbReference type="SAM" id="MobiDB-lite"/>
    </source>
</evidence>
<protein>
    <submittedName>
        <fullName evidence="2">Uncharacterized protein</fullName>
    </submittedName>
</protein>
<organism evidence="2 3">
    <name type="scientific">Protopolystoma xenopodis</name>
    <dbReference type="NCBI Taxonomy" id="117903"/>
    <lineage>
        <taxon>Eukaryota</taxon>
        <taxon>Metazoa</taxon>
        <taxon>Spiralia</taxon>
        <taxon>Lophotrochozoa</taxon>
        <taxon>Platyhelminthes</taxon>
        <taxon>Monogenea</taxon>
        <taxon>Polyopisthocotylea</taxon>
        <taxon>Polystomatidea</taxon>
        <taxon>Polystomatidae</taxon>
        <taxon>Protopolystoma</taxon>
    </lineage>
</organism>
<comment type="caution">
    <text evidence="2">The sequence shown here is derived from an EMBL/GenBank/DDBJ whole genome shotgun (WGS) entry which is preliminary data.</text>
</comment>
<feature type="compositionally biased region" description="Low complexity" evidence="1">
    <location>
        <begin position="91"/>
        <end position="116"/>
    </location>
</feature>
<feature type="region of interest" description="Disordered" evidence="1">
    <location>
        <begin position="80"/>
        <end position="129"/>
    </location>
</feature>
<gene>
    <name evidence="2" type="ORF">PXEA_LOCUS28389</name>
</gene>
<name>A0A448XEX6_9PLAT</name>
<dbReference type="Proteomes" id="UP000784294">
    <property type="component" value="Unassembled WGS sequence"/>
</dbReference>
<accession>A0A448XEX6</accession>
<evidence type="ECO:0000313" key="2">
    <source>
        <dbReference type="EMBL" id="VEL34949.1"/>
    </source>
</evidence>
<evidence type="ECO:0000313" key="3">
    <source>
        <dbReference type="Proteomes" id="UP000784294"/>
    </source>
</evidence>